<keyword evidence="3" id="KW-1185">Reference proteome</keyword>
<feature type="domain" description="ELP1 first N-terminal beta-propeller" evidence="1">
    <location>
        <begin position="60"/>
        <end position="161"/>
    </location>
</feature>
<sequence>NLKTVEFTCKNIADVRINDICVDKYSDDLWIATDKGIINVKREGEREAYLEDKCFTKVAYVNHACICLLSGSSIMLLQLPNQIVSSENFDENIQDCVFSPDLSVGVILTENNNIFLISSEVEAVAQISLPCLRNEKTKFVNVGWGKEETQFKGFKKKIVNATGEEGTA</sequence>
<feature type="non-terminal residue" evidence="2">
    <location>
        <position position="1"/>
    </location>
</feature>
<proteinExistence type="predicted"/>
<name>A0A564YIY0_HYMDI</name>
<protein>
    <recommendedName>
        <fullName evidence="1">ELP1 first N-terminal beta-propeller domain-containing protein</fullName>
    </recommendedName>
</protein>
<dbReference type="AlphaFoldDB" id="A0A564YIY0"/>
<dbReference type="Pfam" id="PF04762">
    <property type="entry name" value="Beta-prop_ELP1_1st"/>
    <property type="match status" value="1"/>
</dbReference>
<dbReference type="InterPro" id="IPR056164">
    <property type="entry name" value="Beta-prop_ELP1_1st"/>
</dbReference>
<dbReference type="UniPathway" id="UPA00988"/>
<accession>A0A564YIY0</accession>
<evidence type="ECO:0000313" key="2">
    <source>
        <dbReference type="EMBL" id="VUZ47232.1"/>
    </source>
</evidence>
<organism evidence="2 3">
    <name type="scientific">Hymenolepis diminuta</name>
    <name type="common">Rat tapeworm</name>
    <dbReference type="NCBI Taxonomy" id="6216"/>
    <lineage>
        <taxon>Eukaryota</taxon>
        <taxon>Metazoa</taxon>
        <taxon>Spiralia</taxon>
        <taxon>Lophotrochozoa</taxon>
        <taxon>Platyhelminthes</taxon>
        <taxon>Cestoda</taxon>
        <taxon>Eucestoda</taxon>
        <taxon>Cyclophyllidea</taxon>
        <taxon>Hymenolepididae</taxon>
        <taxon>Hymenolepis</taxon>
    </lineage>
</organism>
<feature type="non-terminal residue" evidence="2">
    <location>
        <position position="168"/>
    </location>
</feature>
<gene>
    <name evidence="2" type="ORF">WMSIL1_LOCUS6851</name>
</gene>
<dbReference type="EMBL" id="CABIJS010000222">
    <property type="protein sequence ID" value="VUZ47232.1"/>
    <property type="molecule type" value="Genomic_DNA"/>
</dbReference>
<evidence type="ECO:0000259" key="1">
    <source>
        <dbReference type="Pfam" id="PF04762"/>
    </source>
</evidence>
<evidence type="ECO:0000313" key="3">
    <source>
        <dbReference type="Proteomes" id="UP000321570"/>
    </source>
</evidence>
<dbReference type="Proteomes" id="UP000321570">
    <property type="component" value="Unassembled WGS sequence"/>
</dbReference>
<reference evidence="2 3" key="1">
    <citation type="submission" date="2019-07" db="EMBL/GenBank/DDBJ databases">
        <authorList>
            <person name="Jastrzebski P J."/>
            <person name="Paukszto L."/>
            <person name="Jastrzebski P J."/>
        </authorList>
    </citation>
    <scope>NUCLEOTIDE SEQUENCE [LARGE SCALE GENOMIC DNA]</scope>
    <source>
        <strain evidence="2 3">WMS-il1</strain>
    </source>
</reference>